<evidence type="ECO:0000259" key="8">
    <source>
        <dbReference type="Pfam" id="PF20684"/>
    </source>
</evidence>
<accession>A0ABQ6WH24</accession>
<evidence type="ECO:0000256" key="2">
    <source>
        <dbReference type="ARBA" id="ARBA00022692"/>
    </source>
</evidence>
<evidence type="ECO:0000256" key="6">
    <source>
        <dbReference type="SAM" id="MobiDB-lite"/>
    </source>
</evidence>
<feature type="transmembrane region" description="Helical" evidence="7">
    <location>
        <begin position="47"/>
        <end position="70"/>
    </location>
</feature>
<feature type="transmembrane region" description="Helical" evidence="7">
    <location>
        <begin position="125"/>
        <end position="147"/>
    </location>
</feature>
<dbReference type="Pfam" id="PF20684">
    <property type="entry name" value="Fung_rhodopsin"/>
    <property type="match status" value="1"/>
</dbReference>
<feature type="compositionally biased region" description="Polar residues" evidence="6">
    <location>
        <begin position="328"/>
        <end position="338"/>
    </location>
</feature>
<dbReference type="PANTHER" id="PTHR33048:SF140">
    <property type="entry name" value="ATPASE, PUTATIVE (EUROFUNG)-RELATED"/>
    <property type="match status" value="1"/>
</dbReference>
<keyword evidence="2 7" id="KW-0812">Transmembrane</keyword>
<dbReference type="InterPro" id="IPR052337">
    <property type="entry name" value="SAT4-like"/>
</dbReference>
<evidence type="ECO:0000256" key="1">
    <source>
        <dbReference type="ARBA" id="ARBA00004141"/>
    </source>
</evidence>
<dbReference type="InterPro" id="IPR049326">
    <property type="entry name" value="Rhodopsin_dom_fungi"/>
</dbReference>
<reference evidence="9 10" key="1">
    <citation type="submission" date="2019-04" db="EMBL/GenBank/DDBJ databases">
        <authorList>
            <consortium name="DOE Joint Genome Institute"/>
            <person name="Mondo S."/>
            <person name="Kjaerbolling I."/>
            <person name="Vesth T."/>
            <person name="Frisvad J.C."/>
            <person name="Nybo J.L."/>
            <person name="Theobald S."/>
            <person name="Kildgaard S."/>
            <person name="Isbrandt T."/>
            <person name="Kuo A."/>
            <person name="Sato A."/>
            <person name="Lyhne E.K."/>
            <person name="Kogle M.E."/>
            <person name="Wiebenga A."/>
            <person name="Kun R.S."/>
            <person name="Lubbers R.J."/>
            <person name="Makela M.R."/>
            <person name="Barry K."/>
            <person name="Chovatia M."/>
            <person name="Clum A."/>
            <person name="Daum C."/>
            <person name="Haridas S."/>
            <person name="He G."/>
            <person name="LaButti K."/>
            <person name="Lipzen A."/>
            <person name="Riley R."/>
            <person name="Salamov A."/>
            <person name="Simmons B.A."/>
            <person name="Magnuson J.K."/>
            <person name="Henrissat B."/>
            <person name="Mortensen U.H."/>
            <person name="Larsen T.O."/>
            <person name="Devries R.P."/>
            <person name="Grigoriev I.V."/>
            <person name="Machida M."/>
            <person name="Baker S.E."/>
            <person name="Andersen M.R."/>
            <person name="Cantor M.N."/>
            <person name="Hua S.X."/>
        </authorList>
    </citation>
    <scope>NUCLEOTIDE SEQUENCE [LARGE SCALE GENOMIC DNA]</scope>
    <source>
        <strain evidence="9 10">CBS 117616</strain>
    </source>
</reference>
<comment type="similarity">
    <text evidence="5">Belongs to the SAT4 family.</text>
</comment>
<evidence type="ECO:0000256" key="4">
    <source>
        <dbReference type="ARBA" id="ARBA00023136"/>
    </source>
</evidence>
<feature type="transmembrane region" description="Helical" evidence="7">
    <location>
        <begin position="282"/>
        <end position="302"/>
    </location>
</feature>
<gene>
    <name evidence="9" type="ORF">BDV36DRAFT_297134</name>
</gene>
<dbReference type="PANTHER" id="PTHR33048">
    <property type="entry name" value="PTH11-LIKE INTEGRAL MEMBRANE PROTEIN (AFU_ORTHOLOGUE AFUA_5G11245)"/>
    <property type="match status" value="1"/>
</dbReference>
<feature type="transmembrane region" description="Helical" evidence="7">
    <location>
        <begin position="90"/>
        <end position="113"/>
    </location>
</feature>
<proteinExistence type="inferred from homology"/>
<organism evidence="9 10">
    <name type="scientific">Aspergillus pseudocaelatus</name>
    <dbReference type="NCBI Taxonomy" id="1825620"/>
    <lineage>
        <taxon>Eukaryota</taxon>
        <taxon>Fungi</taxon>
        <taxon>Dikarya</taxon>
        <taxon>Ascomycota</taxon>
        <taxon>Pezizomycotina</taxon>
        <taxon>Eurotiomycetes</taxon>
        <taxon>Eurotiomycetidae</taxon>
        <taxon>Eurotiales</taxon>
        <taxon>Aspergillaceae</taxon>
        <taxon>Aspergillus</taxon>
        <taxon>Aspergillus subgen. Circumdati</taxon>
    </lineage>
</organism>
<keyword evidence="3 7" id="KW-1133">Transmembrane helix</keyword>
<feature type="region of interest" description="Disordered" evidence="6">
    <location>
        <begin position="325"/>
        <end position="348"/>
    </location>
</feature>
<evidence type="ECO:0000313" key="10">
    <source>
        <dbReference type="Proteomes" id="UP000325395"/>
    </source>
</evidence>
<feature type="region of interest" description="Disordered" evidence="6">
    <location>
        <begin position="363"/>
        <end position="387"/>
    </location>
</feature>
<feature type="transmembrane region" description="Helical" evidence="7">
    <location>
        <begin position="172"/>
        <end position="198"/>
    </location>
</feature>
<sequence length="406" mass="45660">MDTSMPLVGRSRAIFTVCVVMMCLSIVAVLLRVFVRSYLVRAFGWDDTLMVAALALFTFLNICCIIGTQNGVGHKLTDFTSLNTLQKAMLWWWLGQMLYIWSSAVAKVSIALALIRLTVRKIHMIILWTVIAVVIAIGLMFWLVLLFDCNPVSYFWERLNPTNSGTCLSTDILLAIAYLYSALTIFCDFTLGIFPVFLVWNLQMNGRTKAALGGILSMGAIASVAVVIRLPFLQNYKDTDFLCELPRTLQYRSNRPHLLCSLRDFLVFGEELTCWLDSTYQIAIWSVMETGLAIIAGSLITLRPLFRWFLDGTVSYPQNERRGKYPLSSLTGNTSKTAASRDPRYWRPDIASDDTSTFVVTSVSSPDRLHGNDNSSQEVLYPVPDPWTPPNSVNVHKTFRVGEEEA</sequence>
<evidence type="ECO:0000313" key="9">
    <source>
        <dbReference type="EMBL" id="KAE8416442.1"/>
    </source>
</evidence>
<evidence type="ECO:0000256" key="5">
    <source>
        <dbReference type="ARBA" id="ARBA00038359"/>
    </source>
</evidence>
<evidence type="ECO:0000256" key="7">
    <source>
        <dbReference type="SAM" id="Phobius"/>
    </source>
</evidence>
<keyword evidence="10" id="KW-1185">Reference proteome</keyword>
<dbReference type="EMBL" id="ML735752">
    <property type="protein sequence ID" value="KAE8416442.1"/>
    <property type="molecule type" value="Genomic_DNA"/>
</dbReference>
<keyword evidence="4 7" id="KW-0472">Membrane</keyword>
<comment type="subcellular location">
    <subcellularLocation>
        <location evidence="1">Membrane</location>
        <topology evidence="1">Multi-pass membrane protein</topology>
    </subcellularLocation>
</comment>
<name>A0ABQ6WH24_9EURO</name>
<feature type="transmembrane region" description="Helical" evidence="7">
    <location>
        <begin position="210"/>
        <end position="232"/>
    </location>
</feature>
<protein>
    <submittedName>
        <fullName evidence="9">Pectinesterase</fullName>
    </submittedName>
</protein>
<dbReference type="Proteomes" id="UP000325395">
    <property type="component" value="Unassembled WGS sequence"/>
</dbReference>
<feature type="domain" description="Rhodopsin" evidence="8">
    <location>
        <begin position="31"/>
        <end position="307"/>
    </location>
</feature>
<evidence type="ECO:0000256" key="3">
    <source>
        <dbReference type="ARBA" id="ARBA00022989"/>
    </source>
</evidence>
<feature type="transmembrane region" description="Helical" evidence="7">
    <location>
        <begin position="12"/>
        <end position="35"/>
    </location>
</feature>